<proteinExistence type="predicted"/>
<feature type="compositionally biased region" description="Gly residues" evidence="1">
    <location>
        <begin position="106"/>
        <end position="123"/>
    </location>
</feature>
<name>A0A9W6NV65_9PSEU</name>
<reference evidence="2" key="1">
    <citation type="journal article" date="2014" name="Int. J. Syst. Evol. Microbiol.">
        <title>Complete genome sequence of Corynebacterium casei LMG S-19264T (=DSM 44701T), isolated from a smear-ripened cheese.</title>
        <authorList>
            <consortium name="US DOE Joint Genome Institute (JGI-PGF)"/>
            <person name="Walter F."/>
            <person name="Albersmeier A."/>
            <person name="Kalinowski J."/>
            <person name="Ruckert C."/>
        </authorList>
    </citation>
    <scope>NUCLEOTIDE SEQUENCE</scope>
    <source>
        <strain evidence="2">VKM Ac-1069</strain>
    </source>
</reference>
<evidence type="ECO:0000256" key="1">
    <source>
        <dbReference type="SAM" id="MobiDB-lite"/>
    </source>
</evidence>
<gene>
    <name evidence="2" type="ORF">GCM10017577_14130</name>
</gene>
<dbReference type="AlphaFoldDB" id="A0A9W6NV65"/>
<organism evidence="2 3">
    <name type="scientific">Pseudonocardia halophobica</name>
    <dbReference type="NCBI Taxonomy" id="29401"/>
    <lineage>
        <taxon>Bacteria</taxon>
        <taxon>Bacillati</taxon>
        <taxon>Actinomycetota</taxon>
        <taxon>Actinomycetes</taxon>
        <taxon>Pseudonocardiales</taxon>
        <taxon>Pseudonocardiaceae</taxon>
        <taxon>Pseudonocardia</taxon>
    </lineage>
</organism>
<accession>A0A9W6NV65</accession>
<keyword evidence="3" id="KW-1185">Reference proteome</keyword>
<protein>
    <submittedName>
        <fullName evidence="2">Uncharacterized protein</fullName>
    </submittedName>
</protein>
<sequence length="123" mass="12265">MPLLRLGRVGVRTLPRAPALALQQPAPDPVPAALDHAHGGSIPLIAPPEQELGVSSGSRRRGAGRRDEAGGGMGDAGVPCIARRTRDSTAQFGPRGTVDAVHGGRRGTGSAGHAGADGSGVQG</sequence>
<comment type="caution">
    <text evidence="2">The sequence shown here is derived from an EMBL/GenBank/DDBJ whole genome shotgun (WGS) entry which is preliminary data.</text>
</comment>
<reference evidence="2" key="2">
    <citation type="submission" date="2023-01" db="EMBL/GenBank/DDBJ databases">
        <authorList>
            <person name="Sun Q."/>
            <person name="Evtushenko L."/>
        </authorList>
    </citation>
    <scope>NUCLEOTIDE SEQUENCE</scope>
    <source>
        <strain evidence="2">VKM Ac-1069</strain>
    </source>
</reference>
<evidence type="ECO:0000313" key="3">
    <source>
        <dbReference type="Proteomes" id="UP001143463"/>
    </source>
</evidence>
<evidence type="ECO:0000313" key="2">
    <source>
        <dbReference type="EMBL" id="GLL10273.1"/>
    </source>
</evidence>
<dbReference type="Proteomes" id="UP001143463">
    <property type="component" value="Unassembled WGS sequence"/>
</dbReference>
<feature type="region of interest" description="Disordered" evidence="1">
    <location>
        <begin position="23"/>
        <end position="123"/>
    </location>
</feature>
<dbReference type="EMBL" id="BSFQ01000004">
    <property type="protein sequence ID" value="GLL10273.1"/>
    <property type="molecule type" value="Genomic_DNA"/>
</dbReference>